<evidence type="ECO:0000313" key="1">
    <source>
        <dbReference type="EMBL" id="GBN34073.1"/>
    </source>
</evidence>
<dbReference type="Proteomes" id="UP000499080">
    <property type="component" value="Unassembled WGS sequence"/>
</dbReference>
<dbReference type="AlphaFoldDB" id="A0A4Y2N563"/>
<reference evidence="1 2" key="1">
    <citation type="journal article" date="2019" name="Sci. Rep.">
        <title>Orb-weaving spider Araneus ventricosus genome elucidates the spidroin gene catalogue.</title>
        <authorList>
            <person name="Kono N."/>
            <person name="Nakamura H."/>
            <person name="Ohtoshi R."/>
            <person name="Moran D.A.P."/>
            <person name="Shinohara A."/>
            <person name="Yoshida Y."/>
            <person name="Fujiwara M."/>
            <person name="Mori M."/>
            <person name="Tomita M."/>
            <person name="Arakawa K."/>
        </authorList>
    </citation>
    <scope>NUCLEOTIDE SEQUENCE [LARGE SCALE GENOMIC DNA]</scope>
</reference>
<accession>A0A4Y2N563</accession>
<sequence>MWRLASRAPSGLRFNTWSTLSHIHSHNLMTSCFQACKYSLVQHLEHFIYVLSGSNDVLLPGFRGSRSAPGTLYPLLLSGILAASLASRLCVRSRSSTWALYPIFTLKNLMTSLADFKWSRFNWNASYHYSHNLMTSCFQACKTVSFSTWALVHIHPQDLMTSCFQAYRTVSFNTGHFLPYSSHNLMTSWALNTVSFNTWSTLSSSSKSNDVLLPGF</sequence>
<organism evidence="1 2">
    <name type="scientific">Araneus ventricosus</name>
    <name type="common">Orbweaver spider</name>
    <name type="synonym">Epeira ventricosa</name>
    <dbReference type="NCBI Taxonomy" id="182803"/>
    <lineage>
        <taxon>Eukaryota</taxon>
        <taxon>Metazoa</taxon>
        <taxon>Ecdysozoa</taxon>
        <taxon>Arthropoda</taxon>
        <taxon>Chelicerata</taxon>
        <taxon>Arachnida</taxon>
        <taxon>Araneae</taxon>
        <taxon>Araneomorphae</taxon>
        <taxon>Entelegynae</taxon>
        <taxon>Araneoidea</taxon>
        <taxon>Araneidae</taxon>
        <taxon>Araneus</taxon>
    </lineage>
</organism>
<protein>
    <submittedName>
        <fullName evidence="1">Uncharacterized protein</fullName>
    </submittedName>
</protein>
<evidence type="ECO:0000313" key="2">
    <source>
        <dbReference type="Proteomes" id="UP000499080"/>
    </source>
</evidence>
<dbReference type="PROSITE" id="PS51257">
    <property type="entry name" value="PROKAR_LIPOPROTEIN"/>
    <property type="match status" value="1"/>
</dbReference>
<dbReference type="EMBL" id="BGPR01126168">
    <property type="protein sequence ID" value="GBN34073.1"/>
    <property type="molecule type" value="Genomic_DNA"/>
</dbReference>
<name>A0A4Y2N563_ARAVE</name>
<gene>
    <name evidence="1" type="ORF">AVEN_8198_1</name>
</gene>
<proteinExistence type="predicted"/>
<keyword evidence="2" id="KW-1185">Reference proteome</keyword>
<comment type="caution">
    <text evidence="1">The sequence shown here is derived from an EMBL/GenBank/DDBJ whole genome shotgun (WGS) entry which is preliminary data.</text>
</comment>